<evidence type="ECO:0000313" key="3">
    <source>
        <dbReference type="Proteomes" id="UP000192247"/>
    </source>
</evidence>
<keyword evidence="3" id="KW-1185">Reference proteome</keyword>
<dbReference type="EMBL" id="MNPL01000867">
    <property type="protein sequence ID" value="OQR79632.1"/>
    <property type="molecule type" value="Genomic_DNA"/>
</dbReference>
<proteinExistence type="predicted"/>
<dbReference type="Proteomes" id="UP000192247">
    <property type="component" value="Unassembled WGS sequence"/>
</dbReference>
<feature type="chain" id="PRO_5012348040" evidence="1">
    <location>
        <begin position="20"/>
        <end position="217"/>
    </location>
</feature>
<evidence type="ECO:0000256" key="1">
    <source>
        <dbReference type="SAM" id="SignalP"/>
    </source>
</evidence>
<evidence type="ECO:0000313" key="2">
    <source>
        <dbReference type="EMBL" id="OQR79632.1"/>
    </source>
</evidence>
<dbReference type="AlphaFoldDB" id="A0A1V9Y1M9"/>
<organism evidence="2 3">
    <name type="scientific">Tropilaelaps mercedesae</name>
    <dbReference type="NCBI Taxonomy" id="418985"/>
    <lineage>
        <taxon>Eukaryota</taxon>
        <taxon>Metazoa</taxon>
        <taxon>Ecdysozoa</taxon>
        <taxon>Arthropoda</taxon>
        <taxon>Chelicerata</taxon>
        <taxon>Arachnida</taxon>
        <taxon>Acari</taxon>
        <taxon>Parasitiformes</taxon>
        <taxon>Mesostigmata</taxon>
        <taxon>Gamasina</taxon>
        <taxon>Dermanyssoidea</taxon>
        <taxon>Laelapidae</taxon>
        <taxon>Tropilaelaps</taxon>
    </lineage>
</organism>
<keyword evidence="1" id="KW-0732">Signal</keyword>
<sequence>MLLRVYLGFCLVEFLGSSAYILPENFFETKASFAKALVDHLKIVPAVSLSSDDVDQAKELTYGAIPATKYAPSDSETQKNTRHEMKIPVRQLLPPEYSKIKYVSLTPSLPKEEKIIIFKNVPLAHVFVPVSKNEDSVIPRETQYRSTASYYHSIPSTDTYDSYYQPAMPHYPSVNVPASYEATYLSNLSNYHRIEPIISYEVLPEYHHGRHYVTYEA</sequence>
<reference evidence="2 3" key="1">
    <citation type="journal article" date="2017" name="Gigascience">
        <title>Draft genome of the honey bee ectoparasitic mite, Tropilaelaps mercedesae, is shaped by the parasitic life history.</title>
        <authorList>
            <person name="Dong X."/>
            <person name="Armstrong S.D."/>
            <person name="Xia D."/>
            <person name="Makepeace B.L."/>
            <person name="Darby A.C."/>
            <person name="Kadowaki T."/>
        </authorList>
    </citation>
    <scope>NUCLEOTIDE SEQUENCE [LARGE SCALE GENOMIC DNA]</scope>
    <source>
        <strain evidence="2">Wuxi-XJTLU</strain>
    </source>
</reference>
<feature type="signal peptide" evidence="1">
    <location>
        <begin position="1"/>
        <end position="19"/>
    </location>
</feature>
<name>A0A1V9Y1M9_9ACAR</name>
<protein>
    <submittedName>
        <fullName evidence="2">Uncharacterized protein</fullName>
    </submittedName>
</protein>
<dbReference type="InParanoid" id="A0A1V9Y1M9"/>
<gene>
    <name evidence="2" type="ORF">BIW11_05596</name>
</gene>
<accession>A0A1V9Y1M9</accession>
<comment type="caution">
    <text evidence="2">The sequence shown here is derived from an EMBL/GenBank/DDBJ whole genome shotgun (WGS) entry which is preliminary data.</text>
</comment>